<proteinExistence type="predicted"/>
<reference evidence="2" key="1">
    <citation type="submission" date="2020-11" db="EMBL/GenBank/DDBJ databases">
        <authorList>
            <consortium name="DOE Joint Genome Institute"/>
            <person name="Ahrendt S."/>
            <person name="Riley R."/>
            <person name="Andreopoulos W."/>
            <person name="Labutti K."/>
            <person name="Pangilinan J."/>
            <person name="Ruiz-Duenas F.J."/>
            <person name="Barrasa J.M."/>
            <person name="Sanchez-Garcia M."/>
            <person name="Camarero S."/>
            <person name="Miyauchi S."/>
            <person name="Serrano A."/>
            <person name="Linde D."/>
            <person name="Babiker R."/>
            <person name="Drula E."/>
            <person name="Ayuso-Fernandez I."/>
            <person name="Pacheco R."/>
            <person name="Padilla G."/>
            <person name="Ferreira P."/>
            <person name="Barriuso J."/>
            <person name="Kellner H."/>
            <person name="Castanera R."/>
            <person name="Alfaro M."/>
            <person name="Ramirez L."/>
            <person name="Pisabarro A.G."/>
            <person name="Kuo A."/>
            <person name="Tritt A."/>
            <person name="Lipzen A."/>
            <person name="He G."/>
            <person name="Yan M."/>
            <person name="Ng V."/>
            <person name="Cullen D."/>
            <person name="Martin F."/>
            <person name="Rosso M.-N."/>
            <person name="Henrissat B."/>
            <person name="Hibbett D."/>
            <person name="Martinez A.T."/>
            <person name="Grigoriev I.V."/>
        </authorList>
    </citation>
    <scope>NUCLEOTIDE SEQUENCE</scope>
    <source>
        <strain evidence="2">CBS 247.69</strain>
    </source>
</reference>
<accession>A0A9P5Y4V8</accession>
<evidence type="ECO:0000313" key="2">
    <source>
        <dbReference type="EMBL" id="KAF9462285.1"/>
    </source>
</evidence>
<feature type="region of interest" description="Disordered" evidence="1">
    <location>
        <begin position="114"/>
        <end position="141"/>
    </location>
</feature>
<evidence type="ECO:0000313" key="3">
    <source>
        <dbReference type="Proteomes" id="UP000807353"/>
    </source>
</evidence>
<comment type="caution">
    <text evidence="2">The sequence shown here is derived from an EMBL/GenBank/DDBJ whole genome shotgun (WGS) entry which is preliminary data.</text>
</comment>
<dbReference type="AlphaFoldDB" id="A0A9P5Y4V8"/>
<dbReference type="Proteomes" id="UP000807353">
    <property type="component" value="Unassembled WGS sequence"/>
</dbReference>
<name>A0A9P5Y4V8_9AGAR</name>
<evidence type="ECO:0000256" key="1">
    <source>
        <dbReference type="SAM" id="MobiDB-lite"/>
    </source>
</evidence>
<dbReference type="EMBL" id="MU150273">
    <property type="protein sequence ID" value="KAF9462285.1"/>
    <property type="molecule type" value="Genomic_DNA"/>
</dbReference>
<dbReference type="OrthoDB" id="6511194at2759"/>
<sequence length="312" mass="35309">MFTLENKEPPSSHPRKPKKSHLAGSRSPNRGSPSPDTRLLQEHVTVGPTRPEVHIAAPDAFSHQLDIVEPIDAEQTTLSNHQRVDLPAFEELIQMEIGSDSFLNDDCSLDWDCNATPHEPRDKTRGAETGNEQDNNEGDPLGGFVFEKTGVFLEPPSVEQIKLAHEDIKKILKPPRAKGAGYQPHGLDEFVCSRLEAMKMFMWKYIDDRKKLGWVLASLETASDHQRGPYHAHRLREWTRGFVDNCKNIPINEYGTWKMSMLDDEDFAQAIHLHLQTLGPYIQAQDVVDFVKRPETALQFELKKSISLATAQ</sequence>
<feature type="compositionally biased region" description="Low complexity" evidence="1">
    <location>
        <begin position="24"/>
        <end position="35"/>
    </location>
</feature>
<keyword evidence="3" id="KW-1185">Reference proteome</keyword>
<organism evidence="2 3">
    <name type="scientific">Collybia nuda</name>
    <dbReference type="NCBI Taxonomy" id="64659"/>
    <lineage>
        <taxon>Eukaryota</taxon>
        <taxon>Fungi</taxon>
        <taxon>Dikarya</taxon>
        <taxon>Basidiomycota</taxon>
        <taxon>Agaricomycotina</taxon>
        <taxon>Agaricomycetes</taxon>
        <taxon>Agaricomycetidae</taxon>
        <taxon>Agaricales</taxon>
        <taxon>Tricholomatineae</taxon>
        <taxon>Clitocybaceae</taxon>
        <taxon>Collybia</taxon>
    </lineage>
</organism>
<protein>
    <submittedName>
        <fullName evidence="2">Uncharacterized protein</fullName>
    </submittedName>
</protein>
<feature type="region of interest" description="Disordered" evidence="1">
    <location>
        <begin position="1"/>
        <end position="38"/>
    </location>
</feature>
<feature type="compositionally biased region" description="Basic and acidic residues" evidence="1">
    <location>
        <begin position="1"/>
        <end position="10"/>
    </location>
</feature>
<gene>
    <name evidence="2" type="ORF">BDZ94DRAFT_1322673</name>
</gene>